<dbReference type="EMBL" id="JAUUDS010000005">
    <property type="protein sequence ID" value="MDP1027834.1"/>
    <property type="molecule type" value="Genomic_DNA"/>
</dbReference>
<evidence type="ECO:0000256" key="1">
    <source>
        <dbReference type="SAM" id="MobiDB-lite"/>
    </source>
</evidence>
<comment type="caution">
    <text evidence="2">The sequence shown here is derived from an EMBL/GenBank/DDBJ whole genome shotgun (WGS) entry which is preliminary data.</text>
</comment>
<keyword evidence="3" id="KW-1185">Reference proteome</keyword>
<evidence type="ECO:0000313" key="2">
    <source>
        <dbReference type="EMBL" id="MDP1027834.1"/>
    </source>
</evidence>
<feature type="region of interest" description="Disordered" evidence="1">
    <location>
        <begin position="162"/>
        <end position="186"/>
    </location>
</feature>
<dbReference type="RefSeq" id="WP_305173540.1">
    <property type="nucleotide sequence ID" value="NZ_JAUUDS010000005.1"/>
</dbReference>
<dbReference type="Proteomes" id="UP001230685">
    <property type="component" value="Unassembled WGS sequence"/>
</dbReference>
<dbReference type="InterPro" id="IPR013424">
    <property type="entry name" value="Ice-binding_C"/>
</dbReference>
<name>A0ABT9ELK1_9SPHN</name>
<organism evidence="2 3">
    <name type="scientific">Sphingomonas aurea</name>
    <dbReference type="NCBI Taxonomy" id="3063994"/>
    <lineage>
        <taxon>Bacteria</taxon>
        <taxon>Pseudomonadati</taxon>
        <taxon>Pseudomonadota</taxon>
        <taxon>Alphaproteobacteria</taxon>
        <taxon>Sphingomonadales</taxon>
        <taxon>Sphingomonadaceae</taxon>
        <taxon>Sphingomonas</taxon>
    </lineage>
</organism>
<reference evidence="2 3" key="1">
    <citation type="submission" date="2023-07" db="EMBL/GenBank/DDBJ databases">
        <authorList>
            <person name="Kim M.K."/>
        </authorList>
    </citation>
    <scope>NUCLEOTIDE SEQUENCE [LARGE SCALE GENOMIC DNA]</scope>
    <source>
        <strain evidence="2 3">KR1UV-12</strain>
    </source>
</reference>
<gene>
    <name evidence="2" type="ORF">Q5H91_11460</name>
</gene>
<feature type="compositionally biased region" description="Gly residues" evidence="1">
    <location>
        <begin position="162"/>
        <end position="178"/>
    </location>
</feature>
<proteinExistence type="predicted"/>
<protein>
    <submittedName>
        <fullName evidence="2">PEP-CTERM sorting domain-containing protein</fullName>
    </submittedName>
</protein>
<sequence>MLWDDAKGMIADYGSRIGLMVRSSPLAPVAKPLAAIGGVSAAALATIMLFSTSTAVESALASAMADPAAILAARSPGARAPGALTQTKLAYAHKAPVERALGQERTRPTAATPAGTPVAALPSALPVTQQALGAPVAEATDPLVTSPGLVPTTLAPVSGVTGVGGGGGGNTGGGGGGTTTPVDPPVSAVPEPSTWLMTILGFFTAGLGLRRRRGAPLPRTVEAR</sequence>
<dbReference type="NCBIfam" id="TIGR02595">
    <property type="entry name" value="PEP_CTERM"/>
    <property type="match status" value="1"/>
</dbReference>
<accession>A0ABT9ELK1</accession>
<evidence type="ECO:0000313" key="3">
    <source>
        <dbReference type="Proteomes" id="UP001230685"/>
    </source>
</evidence>